<dbReference type="AlphaFoldDB" id="A0A3N4PYU5"/>
<evidence type="ECO:0000259" key="3">
    <source>
        <dbReference type="PROSITE" id="PS51677"/>
    </source>
</evidence>
<dbReference type="GO" id="GO:0016020">
    <property type="term" value="C:membrane"/>
    <property type="evidence" value="ECO:0007669"/>
    <property type="project" value="TreeGrafter"/>
</dbReference>
<dbReference type="GO" id="GO:0016810">
    <property type="term" value="F:hydrolase activity, acting on carbon-nitrogen (but not peptide) bonds"/>
    <property type="evidence" value="ECO:0007669"/>
    <property type="project" value="InterPro"/>
</dbReference>
<reference evidence="4 5" key="1">
    <citation type="submission" date="2018-11" db="EMBL/GenBank/DDBJ databases">
        <title>Chitinophaga lutea sp.nov., isolate from arsenic contaminated soil.</title>
        <authorList>
            <person name="Zong Y."/>
        </authorList>
    </citation>
    <scope>NUCLEOTIDE SEQUENCE [LARGE SCALE GENOMIC DNA]</scope>
    <source>
        <strain evidence="4 5">ZY74</strain>
    </source>
</reference>
<dbReference type="GO" id="GO:0005975">
    <property type="term" value="P:carbohydrate metabolic process"/>
    <property type="evidence" value="ECO:0007669"/>
    <property type="project" value="InterPro"/>
</dbReference>
<dbReference type="OrthoDB" id="9812065at2"/>
<keyword evidence="1" id="KW-0479">Metal-binding</keyword>
<dbReference type="PANTHER" id="PTHR10587">
    <property type="entry name" value="GLYCOSYL TRANSFERASE-RELATED"/>
    <property type="match status" value="1"/>
</dbReference>
<feature type="domain" description="NodB homology" evidence="3">
    <location>
        <begin position="27"/>
        <end position="204"/>
    </location>
</feature>
<organism evidence="4 5">
    <name type="scientific">Chitinophaga lutea</name>
    <dbReference type="NCBI Taxonomy" id="2488634"/>
    <lineage>
        <taxon>Bacteria</taxon>
        <taxon>Pseudomonadati</taxon>
        <taxon>Bacteroidota</taxon>
        <taxon>Chitinophagia</taxon>
        <taxon>Chitinophagales</taxon>
        <taxon>Chitinophagaceae</taxon>
        <taxon>Chitinophaga</taxon>
    </lineage>
</organism>
<dbReference type="EMBL" id="RPDH01000001">
    <property type="protein sequence ID" value="RPE13983.1"/>
    <property type="molecule type" value="Genomic_DNA"/>
</dbReference>
<keyword evidence="5" id="KW-1185">Reference proteome</keyword>
<name>A0A3N4PYU5_9BACT</name>
<dbReference type="GO" id="GO:0046872">
    <property type="term" value="F:metal ion binding"/>
    <property type="evidence" value="ECO:0007669"/>
    <property type="project" value="UniProtKB-KW"/>
</dbReference>
<evidence type="ECO:0000256" key="2">
    <source>
        <dbReference type="ARBA" id="ARBA00022801"/>
    </source>
</evidence>
<dbReference type="Gene3D" id="3.20.20.370">
    <property type="entry name" value="Glycoside hydrolase/deacetylase"/>
    <property type="match status" value="1"/>
</dbReference>
<gene>
    <name evidence="4" type="ORF">EGT74_10860</name>
</gene>
<dbReference type="InterPro" id="IPR050248">
    <property type="entry name" value="Polysacc_deacetylase_ArnD"/>
</dbReference>
<protein>
    <submittedName>
        <fullName evidence="4">Polysaccharide deacetylase family protein</fullName>
    </submittedName>
</protein>
<dbReference type="PROSITE" id="PS51677">
    <property type="entry name" value="NODB"/>
    <property type="match status" value="1"/>
</dbReference>
<keyword evidence="2" id="KW-0378">Hydrolase</keyword>
<evidence type="ECO:0000256" key="1">
    <source>
        <dbReference type="ARBA" id="ARBA00022723"/>
    </source>
</evidence>
<dbReference type="SUPFAM" id="SSF88713">
    <property type="entry name" value="Glycoside hydrolase/deacetylase"/>
    <property type="match status" value="1"/>
</dbReference>
<evidence type="ECO:0000313" key="4">
    <source>
        <dbReference type="EMBL" id="RPE13983.1"/>
    </source>
</evidence>
<dbReference type="Pfam" id="PF01522">
    <property type="entry name" value="Polysacc_deac_1"/>
    <property type="match status" value="1"/>
</dbReference>
<dbReference type="InterPro" id="IPR002509">
    <property type="entry name" value="NODB_dom"/>
</dbReference>
<proteinExistence type="predicted"/>
<sequence length="204" mass="23472">MFYLTKTPGILKSLYKSCIWNFSPATNAVYLTFDDGPHPEATPFVLEQLKKYDAKATFFCIGKNVVEHPDIYQQILLDGHSVGNHTHNHLNGWNTSTDKYIANIREAAGYIRSDLFRPPYGRISPFQVKALKKDYRIIMWDLLSADFDTDITGETCVQNVVFKLQPGSIVVFHDSRKAWDRMSYALPRVLEHCRRKGWKVEAIV</sequence>
<evidence type="ECO:0000313" key="5">
    <source>
        <dbReference type="Proteomes" id="UP000278351"/>
    </source>
</evidence>
<comment type="caution">
    <text evidence="4">The sequence shown here is derived from an EMBL/GenBank/DDBJ whole genome shotgun (WGS) entry which is preliminary data.</text>
</comment>
<dbReference type="Proteomes" id="UP000278351">
    <property type="component" value="Unassembled WGS sequence"/>
</dbReference>
<dbReference type="InterPro" id="IPR011330">
    <property type="entry name" value="Glyco_hydro/deAcase_b/a-brl"/>
</dbReference>
<dbReference type="CDD" id="cd10959">
    <property type="entry name" value="CE4_NodB_like_3"/>
    <property type="match status" value="1"/>
</dbReference>
<accession>A0A3N4PYU5</accession>
<dbReference type="PANTHER" id="PTHR10587:SF133">
    <property type="entry name" value="CHITIN DEACETYLASE 1-RELATED"/>
    <property type="match status" value="1"/>
</dbReference>
<dbReference type="RefSeq" id="WP_123846496.1">
    <property type="nucleotide sequence ID" value="NZ_RPDH01000001.1"/>
</dbReference>